<evidence type="ECO:0000256" key="5">
    <source>
        <dbReference type="ARBA" id="ARBA00022490"/>
    </source>
</evidence>
<keyword evidence="6 13" id="KW-0479">Metal-binding</keyword>
<evidence type="ECO:0000256" key="2">
    <source>
        <dbReference type="ARBA" id="ARBA00006052"/>
    </source>
</evidence>
<feature type="binding site" evidence="13">
    <location>
        <position position="339"/>
    </location>
    <ligand>
        <name>substrate</name>
    </ligand>
</feature>
<keyword evidence="10 13" id="KW-0464">Manganese</keyword>
<keyword evidence="9 13" id="KW-0067">ATP-binding</keyword>
<feature type="binding site" evidence="13">
    <location>
        <position position="465"/>
    </location>
    <ligand>
        <name>ATP</name>
        <dbReference type="ChEBI" id="CHEBI:30616"/>
    </ligand>
</feature>
<evidence type="ECO:0000256" key="13">
    <source>
        <dbReference type="HAMAP-Rule" id="MF_00453"/>
    </source>
</evidence>
<protein>
    <recommendedName>
        <fullName evidence="3 13">Phosphoenolpyruvate carboxykinase (ATP)</fullName>
        <shortName evidence="13">PCK</shortName>
        <shortName evidence="13">PEP carboxykinase</shortName>
        <shortName evidence="13">PEPCK</shortName>
        <ecNumber evidence="3 13">4.1.1.49</ecNumber>
    </recommendedName>
</protein>
<comment type="catalytic activity">
    <reaction evidence="12 13">
        <text>oxaloacetate + ATP = phosphoenolpyruvate + ADP + CO2</text>
        <dbReference type="Rhea" id="RHEA:18617"/>
        <dbReference type="ChEBI" id="CHEBI:16452"/>
        <dbReference type="ChEBI" id="CHEBI:16526"/>
        <dbReference type="ChEBI" id="CHEBI:30616"/>
        <dbReference type="ChEBI" id="CHEBI:58702"/>
        <dbReference type="ChEBI" id="CHEBI:456216"/>
        <dbReference type="EC" id="4.1.1.49"/>
    </reaction>
</comment>
<comment type="similarity">
    <text evidence="2 13">Belongs to the phosphoenolpyruvate carboxykinase (ATP) family.</text>
</comment>
<organism evidence="14 15">
    <name type="scientific">Candidatus Kerfeldbacteria bacterium RIFCSPHIGHO2_12_FULL_48_17</name>
    <dbReference type="NCBI Taxonomy" id="1798542"/>
    <lineage>
        <taxon>Bacteria</taxon>
        <taxon>Candidatus Kerfeldiibacteriota</taxon>
    </lineage>
</organism>
<feature type="binding site" evidence="13">
    <location>
        <position position="339"/>
    </location>
    <ligand>
        <name>ATP</name>
        <dbReference type="ChEBI" id="CHEBI:30616"/>
    </ligand>
</feature>
<evidence type="ECO:0000256" key="3">
    <source>
        <dbReference type="ARBA" id="ARBA00012363"/>
    </source>
</evidence>
<proteinExistence type="inferred from homology"/>
<feature type="binding site" evidence="13">
    <location>
        <begin position="459"/>
        <end position="460"/>
    </location>
    <ligand>
        <name>ATP</name>
        <dbReference type="ChEBI" id="CHEBI:30616"/>
    </ligand>
</feature>
<dbReference type="Pfam" id="PF01293">
    <property type="entry name" value="PEPCK_ATP"/>
    <property type="match status" value="1"/>
</dbReference>
<evidence type="ECO:0000256" key="4">
    <source>
        <dbReference type="ARBA" id="ARBA00022432"/>
    </source>
</evidence>
<feature type="binding site" evidence="13">
    <location>
        <position position="212"/>
    </location>
    <ligand>
        <name>substrate</name>
    </ligand>
</feature>
<keyword evidence="14" id="KW-0808">Transferase</keyword>
<evidence type="ECO:0000256" key="1">
    <source>
        <dbReference type="ARBA" id="ARBA00004742"/>
    </source>
</evidence>
<dbReference type="NCBIfam" id="TIGR00224">
    <property type="entry name" value="pckA"/>
    <property type="match status" value="1"/>
</dbReference>
<feature type="binding site" evidence="13">
    <location>
        <position position="274"/>
    </location>
    <ligand>
        <name>Mn(2+)</name>
        <dbReference type="ChEBI" id="CHEBI:29035"/>
    </ligand>
</feature>
<feature type="binding site" evidence="13">
    <location>
        <position position="218"/>
    </location>
    <ligand>
        <name>Mn(2+)</name>
        <dbReference type="ChEBI" id="CHEBI:29035"/>
    </ligand>
</feature>
<evidence type="ECO:0000256" key="9">
    <source>
        <dbReference type="ARBA" id="ARBA00022840"/>
    </source>
</evidence>
<evidence type="ECO:0000256" key="6">
    <source>
        <dbReference type="ARBA" id="ARBA00022723"/>
    </source>
</evidence>
<dbReference type="AlphaFoldDB" id="A0A1G2B8E7"/>
<evidence type="ECO:0000313" key="14">
    <source>
        <dbReference type="EMBL" id="OGY85275.1"/>
    </source>
</evidence>
<dbReference type="GO" id="GO:0004612">
    <property type="term" value="F:phosphoenolpyruvate carboxykinase (ATP) activity"/>
    <property type="evidence" value="ECO:0007669"/>
    <property type="project" value="UniProtKB-UniRule"/>
</dbReference>
<dbReference type="HAMAP" id="MF_00453">
    <property type="entry name" value="PEPCK_ATP"/>
    <property type="match status" value="1"/>
</dbReference>
<reference evidence="14 15" key="1">
    <citation type="journal article" date="2016" name="Nat. Commun.">
        <title>Thousands of microbial genomes shed light on interconnected biogeochemical processes in an aquifer system.</title>
        <authorList>
            <person name="Anantharaman K."/>
            <person name="Brown C.T."/>
            <person name="Hug L.A."/>
            <person name="Sharon I."/>
            <person name="Castelle C.J."/>
            <person name="Probst A.J."/>
            <person name="Thomas B.C."/>
            <person name="Singh A."/>
            <person name="Wilkins M.J."/>
            <person name="Karaoz U."/>
            <person name="Brodie E.L."/>
            <person name="Williams K.H."/>
            <person name="Hubbard S.S."/>
            <person name="Banfield J.F."/>
        </authorList>
    </citation>
    <scope>NUCLEOTIDE SEQUENCE [LARGE SCALE GENOMIC DNA]</scope>
</reference>
<dbReference type="GO" id="GO:0006094">
    <property type="term" value="P:gluconeogenesis"/>
    <property type="evidence" value="ECO:0007669"/>
    <property type="project" value="UniProtKB-UniRule"/>
</dbReference>
<comment type="function">
    <text evidence="13">Involved in the gluconeogenesis. Catalyzes the conversion of oxaloacetate (OAA) to phosphoenolpyruvate (PEP) through direct phosphoryl transfer between the nucleoside triphosphate and OAA.</text>
</comment>
<dbReference type="Gene3D" id="3.90.228.20">
    <property type="match status" value="1"/>
</dbReference>
<dbReference type="GO" id="GO:0005829">
    <property type="term" value="C:cytosol"/>
    <property type="evidence" value="ECO:0007669"/>
    <property type="project" value="TreeGrafter"/>
</dbReference>
<feature type="binding site" evidence="13">
    <location>
        <begin position="253"/>
        <end position="261"/>
    </location>
    <ligand>
        <name>ATP</name>
        <dbReference type="ChEBI" id="CHEBI:30616"/>
    </ligand>
</feature>
<dbReference type="InterPro" id="IPR013035">
    <property type="entry name" value="PEP_carboxykinase_C"/>
</dbReference>
<dbReference type="Gene3D" id="3.40.449.10">
    <property type="entry name" value="Phosphoenolpyruvate Carboxykinase, domain 1"/>
    <property type="match status" value="1"/>
</dbReference>
<dbReference type="PROSITE" id="PS00532">
    <property type="entry name" value="PEPCK_ATP"/>
    <property type="match status" value="1"/>
</dbReference>
<dbReference type="Proteomes" id="UP000176952">
    <property type="component" value="Unassembled WGS sequence"/>
</dbReference>
<gene>
    <name evidence="13" type="primary">pckA</name>
    <name evidence="14" type="ORF">A3F54_00085</name>
</gene>
<feature type="binding site" evidence="13">
    <location>
        <position position="218"/>
    </location>
    <ligand>
        <name>ATP</name>
        <dbReference type="ChEBI" id="CHEBI:30616"/>
    </ligand>
</feature>
<dbReference type="InterPro" id="IPR008210">
    <property type="entry name" value="PEP_carboxykinase_N"/>
</dbReference>
<evidence type="ECO:0000256" key="12">
    <source>
        <dbReference type="ARBA" id="ARBA00047371"/>
    </source>
</evidence>
<evidence type="ECO:0000256" key="8">
    <source>
        <dbReference type="ARBA" id="ARBA00022793"/>
    </source>
</evidence>
<keyword evidence="11 13" id="KW-0456">Lyase</keyword>
<keyword evidence="14" id="KW-0418">Kinase</keyword>
<feature type="binding site" evidence="13">
    <location>
        <position position="237"/>
    </location>
    <ligand>
        <name>Mn(2+)</name>
        <dbReference type="ChEBI" id="CHEBI:29035"/>
    </ligand>
</feature>
<dbReference type="UniPathway" id="UPA00138"/>
<accession>A0A1G2B8E7</accession>
<dbReference type="SUPFAM" id="SSF68923">
    <property type="entry name" value="PEP carboxykinase N-terminal domain"/>
    <property type="match status" value="1"/>
</dbReference>
<dbReference type="PANTHER" id="PTHR30031:SF0">
    <property type="entry name" value="PHOSPHOENOLPYRUVATE CARBOXYKINASE (ATP)"/>
    <property type="match status" value="1"/>
</dbReference>
<keyword evidence="5 13" id="KW-0963">Cytoplasm</keyword>
<keyword evidence="7 13" id="KW-0547">Nucleotide-binding</keyword>
<dbReference type="EMBL" id="MHKD01000003">
    <property type="protein sequence ID" value="OGY85275.1"/>
    <property type="molecule type" value="Genomic_DNA"/>
</dbReference>
<name>A0A1G2B8E7_9BACT</name>
<dbReference type="SUPFAM" id="SSF53795">
    <property type="entry name" value="PEP carboxykinase-like"/>
    <property type="match status" value="1"/>
</dbReference>
<feature type="binding site" evidence="13">
    <location>
        <position position="71"/>
    </location>
    <ligand>
        <name>substrate</name>
    </ligand>
</feature>
<dbReference type="STRING" id="1798542.A3F54_00085"/>
<dbReference type="InterPro" id="IPR001272">
    <property type="entry name" value="PEP_carboxykinase_ATP"/>
</dbReference>
<evidence type="ECO:0000256" key="7">
    <source>
        <dbReference type="ARBA" id="ARBA00022741"/>
    </source>
</evidence>
<keyword evidence="4 13" id="KW-0312">Gluconeogenesis</keyword>
<dbReference type="PANTHER" id="PTHR30031">
    <property type="entry name" value="PHOSPHOENOLPYRUVATE CARBOXYKINASE ATP"/>
    <property type="match status" value="1"/>
</dbReference>
<comment type="caution">
    <text evidence="14">The sequence shown here is derived from an EMBL/GenBank/DDBJ whole genome shotgun (WGS) entry which is preliminary data.</text>
</comment>
<dbReference type="GO" id="GO:0046872">
    <property type="term" value="F:metal ion binding"/>
    <property type="evidence" value="ECO:0007669"/>
    <property type="project" value="UniProtKB-KW"/>
</dbReference>
<dbReference type="EC" id="4.1.1.49" evidence="3 13"/>
<evidence type="ECO:0000256" key="11">
    <source>
        <dbReference type="ARBA" id="ARBA00023239"/>
    </source>
</evidence>
<comment type="subcellular location">
    <subcellularLocation>
        <location evidence="13">Cytoplasm</location>
    </subcellularLocation>
</comment>
<dbReference type="GO" id="GO:0005524">
    <property type="term" value="F:ATP binding"/>
    <property type="evidence" value="ECO:0007669"/>
    <property type="project" value="UniProtKB-UniRule"/>
</dbReference>
<keyword evidence="8 13" id="KW-0210">Decarboxylase</keyword>
<comment type="pathway">
    <text evidence="1 13">Carbohydrate biosynthesis; gluconeogenesis.</text>
</comment>
<dbReference type="Gene3D" id="2.170.8.10">
    <property type="entry name" value="Phosphoenolpyruvate Carboxykinase, domain 2"/>
    <property type="match status" value="1"/>
</dbReference>
<evidence type="ECO:0000256" key="10">
    <source>
        <dbReference type="ARBA" id="ARBA00023211"/>
    </source>
</evidence>
<feature type="binding site" evidence="13">
    <location>
        <position position="302"/>
    </location>
    <ligand>
        <name>ATP</name>
        <dbReference type="ChEBI" id="CHEBI:30616"/>
    </ligand>
</feature>
<sequence length="550" mass="60907">MNTKSVHSKKPTLEKHALEAYGLTNIQNIHYNLSFDELRAHETAPDLEGLEKTYETDTGALNVDTGIYTGRSPEDKYIVKEPATANDVWWKAPGNKSDNRPITPAIWEHLKKIALRQLSGKDLYVVDGYCGANPDTRLKVRFIMEVAWQAHFVTNMFIRPTPDELRDFTPDFVSFNAARATNPQWREQGLHSDIFVAFHLSEKMSLIGGTWYGGEMKKGMFSVMNFYLPLKGIASMHSSANMDAHGNTALFFGLSGTGKTTLSADGKRRLIGDDEHGWDDNGIFNYEGGCYAKMIHLRKGKEPDIYSAIKKDALLENVVIDPHTKAIDFDSAGKTENTRAAFPIYHIKNAVQPLSKGPSPKKVILLTADAFGVLPPVAKLSFEQAQYHYLSGFTAKLAGTERGVTEPKPAFSAAFGAAFLTLHPMRYAQALAKHMRRNDSEAYLVNTGWIGGPYGVGERIDILVSRKIIDAILEDTLDAGGYDTLPIFNLAIPRAVAGVDRALLDPRNSYANAEDWAKRARDLAAKFIKNFAQYTDFADAKPLVDAGPKV</sequence>
<dbReference type="PIRSF" id="PIRSF006294">
    <property type="entry name" value="PEP_crbxkin"/>
    <property type="match status" value="1"/>
</dbReference>
<dbReference type="GO" id="GO:0016301">
    <property type="term" value="F:kinase activity"/>
    <property type="evidence" value="ECO:0007669"/>
    <property type="project" value="UniProtKB-KW"/>
</dbReference>
<comment type="cofactor">
    <cofactor evidence="13">
        <name>Mn(2+)</name>
        <dbReference type="ChEBI" id="CHEBI:29035"/>
    </cofactor>
    <text evidence="13">Binds 1 Mn(2+) ion per subunit.</text>
</comment>
<evidence type="ECO:0000313" key="15">
    <source>
        <dbReference type="Proteomes" id="UP000176952"/>
    </source>
</evidence>
<dbReference type="NCBIfam" id="NF006820">
    <property type="entry name" value="PRK09344.1-2"/>
    <property type="match status" value="1"/>
</dbReference>
<dbReference type="InterPro" id="IPR015994">
    <property type="entry name" value="PEPCK_ATP_CS"/>
</dbReference>
<feature type="binding site" evidence="13">
    <location>
        <position position="237"/>
    </location>
    <ligand>
        <name>ATP</name>
        <dbReference type="ChEBI" id="CHEBI:30616"/>
    </ligand>
</feature>
<feature type="binding site" evidence="13">
    <location>
        <position position="218"/>
    </location>
    <ligand>
        <name>substrate</name>
    </ligand>
</feature>
<dbReference type="NCBIfam" id="NF006819">
    <property type="entry name" value="PRK09344.1-1"/>
    <property type="match status" value="1"/>
</dbReference>
<dbReference type="NCBIfam" id="NF006821">
    <property type="entry name" value="PRK09344.1-3"/>
    <property type="match status" value="1"/>
</dbReference>
<dbReference type="FunFam" id="3.40.449.10:FF:000001">
    <property type="entry name" value="Phosphoenolpyruvate carboxykinase (ATP)"/>
    <property type="match status" value="1"/>
</dbReference>
<keyword evidence="14" id="KW-0670">Pyruvate</keyword>